<dbReference type="PANTHER" id="PTHR30572">
    <property type="entry name" value="MEMBRANE COMPONENT OF TRANSPORTER-RELATED"/>
    <property type="match status" value="1"/>
</dbReference>
<dbReference type="InterPro" id="IPR050250">
    <property type="entry name" value="Macrolide_Exporter_MacB"/>
</dbReference>
<feature type="transmembrane region" description="Helical" evidence="6">
    <location>
        <begin position="21"/>
        <end position="42"/>
    </location>
</feature>
<keyword evidence="10" id="KW-1185">Reference proteome</keyword>
<feature type="transmembrane region" description="Helical" evidence="6">
    <location>
        <begin position="381"/>
        <end position="404"/>
    </location>
</feature>
<dbReference type="EMBL" id="SMFL01000002">
    <property type="protein sequence ID" value="TDE17380.1"/>
    <property type="molecule type" value="Genomic_DNA"/>
</dbReference>
<feature type="transmembrane region" description="Helical" evidence="6">
    <location>
        <begin position="763"/>
        <end position="783"/>
    </location>
</feature>
<keyword evidence="3 6" id="KW-0812">Transmembrane</keyword>
<reference evidence="9 10" key="1">
    <citation type="submission" date="2019-03" db="EMBL/GenBank/DDBJ databases">
        <title>Dyadobacter AR-3-6 sp. nov., isolated from arctic soil.</title>
        <authorList>
            <person name="Chaudhary D.K."/>
        </authorList>
    </citation>
    <scope>NUCLEOTIDE SEQUENCE [LARGE SCALE GENOMIC DNA]</scope>
    <source>
        <strain evidence="9 10">AR-3-6</strain>
    </source>
</reference>
<evidence type="ECO:0000313" key="9">
    <source>
        <dbReference type="EMBL" id="TDE17380.1"/>
    </source>
</evidence>
<evidence type="ECO:0000256" key="3">
    <source>
        <dbReference type="ARBA" id="ARBA00022692"/>
    </source>
</evidence>
<feature type="transmembrane region" description="Helical" evidence="6">
    <location>
        <begin position="679"/>
        <end position="702"/>
    </location>
</feature>
<feature type="domain" description="ABC3 transporter permease C-terminal" evidence="7">
    <location>
        <begin position="293"/>
        <end position="408"/>
    </location>
</feature>
<feature type="domain" description="MacB-like periplasmic core" evidence="8">
    <location>
        <begin position="20"/>
        <end position="244"/>
    </location>
</feature>
<evidence type="ECO:0000256" key="2">
    <source>
        <dbReference type="ARBA" id="ARBA00022475"/>
    </source>
</evidence>
<dbReference type="Proteomes" id="UP000294850">
    <property type="component" value="Unassembled WGS sequence"/>
</dbReference>
<feature type="transmembrane region" description="Helical" evidence="6">
    <location>
        <begin position="723"/>
        <end position="743"/>
    </location>
</feature>
<dbReference type="InterPro" id="IPR003838">
    <property type="entry name" value="ABC3_permease_C"/>
</dbReference>
<dbReference type="PANTHER" id="PTHR30572:SF18">
    <property type="entry name" value="ABC-TYPE MACROLIDE FAMILY EXPORT SYSTEM PERMEASE COMPONENT 2"/>
    <property type="match status" value="1"/>
</dbReference>
<feature type="transmembrane region" description="Helical" evidence="6">
    <location>
        <begin position="338"/>
        <end position="361"/>
    </location>
</feature>
<evidence type="ECO:0000256" key="5">
    <source>
        <dbReference type="ARBA" id="ARBA00023136"/>
    </source>
</evidence>
<dbReference type="AlphaFoldDB" id="A0A4R5DY23"/>
<keyword evidence="4 6" id="KW-1133">Transmembrane helix</keyword>
<feature type="domain" description="ABC3 transporter permease C-terminal" evidence="7">
    <location>
        <begin position="682"/>
        <end position="791"/>
    </location>
</feature>
<comment type="caution">
    <text evidence="9">The sequence shown here is derived from an EMBL/GenBank/DDBJ whole genome shotgun (WGS) entry which is preliminary data.</text>
</comment>
<gene>
    <name evidence="9" type="ORF">E0F88_05675</name>
</gene>
<dbReference type="Pfam" id="PF02687">
    <property type="entry name" value="FtsX"/>
    <property type="match status" value="2"/>
</dbReference>
<protein>
    <submittedName>
        <fullName evidence="9">FtsX-like permease family protein</fullName>
    </submittedName>
</protein>
<keyword evidence="5 6" id="KW-0472">Membrane</keyword>
<feature type="transmembrane region" description="Helical" evidence="6">
    <location>
        <begin position="430"/>
        <end position="450"/>
    </location>
</feature>
<evidence type="ECO:0000256" key="4">
    <source>
        <dbReference type="ARBA" id="ARBA00022989"/>
    </source>
</evidence>
<dbReference type="GO" id="GO:0005886">
    <property type="term" value="C:plasma membrane"/>
    <property type="evidence" value="ECO:0007669"/>
    <property type="project" value="UniProtKB-SubCell"/>
</dbReference>
<organism evidence="9 10">
    <name type="scientific">Dyadobacter psychrotolerans</name>
    <dbReference type="NCBI Taxonomy" id="2541721"/>
    <lineage>
        <taxon>Bacteria</taxon>
        <taxon>Pseudomonadati</taxon>
        <taxon>Bacteroidota</taxon>
        <taxon>Cytophagia</taxon>
        <taxon>Cytophagales</taxon>
        <taxon>Spirosomataceae</taxon>
        <taxon>Dyadobacter</taxon>
    </lineage>
</organism>
<keyword evidence="2" id="KW-1003">Cell membrane</keyword>
<dbReference type="OrthoDB" id="5933722at2"/>
<dbReference type="GO" id="GO:0022857">
    <property type="term" value="F:transmembrane transporter activity"/>
    <property type="evidence" value="ECO:0007669"/>
    <property type="project" value="TreeGrafter"/>
</dbReference>
<evidence type="ECO:0000313" key="10">
    <source>
        <dbReference type="Proteomes" id="UP000294850"/>
    </source>
</evidence>
<proteinExistence type="predicted"/>
<sequence>MLRNYFKIAWRNLAGNKTYSFVNIGGLAVGMAVAMLIGLWIYDELSFNQSHKNYRQIARVMQQQTLDGEINMGGNVPAPLFKELQTNFKTDFSSVVITSWLQRHTLTYGTATFTKPGNFMSAGTAEMLSLKMKSGSASGLTDPSTILLSESTAIAIFKNADPVDKMIKINNDLDVRVVGVYEDIPYNSEFHELGFIAPFALFVSSNQWVKEAVENGEWKNSSFQILVQLTENTDYKVVSDKIRDIKLQKAGSDDLKFKPQILLHPMNSWHLYSEWDNGKNVGGRIQFVWLFGIIGVFVLLLACINFMNLSTARSEKRAKEVGIRKAVGSQRVQLVGQFFSESFLIVFFAFFISLLLAWLVLPTFNGIADKQMFIPWRDPVFLVIAFVFTLFTGLTAGSYPAFYLSSFQPIKALKGKWTPLGLRATLPRKILVVLQFTVSITLIIGTFVVYKQILHAKNRPIGYNKQGLVTMLVNTPNLHRHIDALLDDLVKTGTVTSLAESAAPPTEVFSANVGFNWKGKDPGLNSEFATIGISHDFGKTVGWQFIAGRDFTRTLSSDSAGFVVNEAAVKFMGLANRGLNHAVGETVTWDGKPFKIIGVIKDMIMESPYDPVKKSIFFIHPRGGRFITARLNPGTNSSLALKNIETAFKKYSPDSPFNYQFVDQEYALKFAAEERISKLAAVFTVLAIFISCLGLFGMASFIAEQRTKEIGIRKVLGASVTNLWQLLSGDFVILVLVSCLLSIPIAWYCMDSWLEKYTYHTNISWWIFAAASAGTLVLTLSTVSYQAIRAALLDPVKSLRSE</sequence>
<evidence type="ECO:0000256" key="6">
    <source>
        <dbReference type="SAM" id="Phobius"/>
    </source>
</evidence>
<name>A0A4R5DY23_9BACT</name>
<feature type="transmembrane region" description="Helical" evidence="6">
    <location>
        <begin position="287"/>
        <end position="309"/>
    </location>
</feature>
<dbReference type="RefSeq" id="WP_131957236.1">
    <property type="nucleotide sequence ID" value="NZ_SMFL01000002.1"/>
</dbReference>
<evidence type="ECO:0000259" key="7">
    <source>
        <dbReference type="Pfam" id="PF02687"/>
    </source>
</evidence>
<feature type="domain" description="MacB-like periplasmic core" evidence="8">
    <location>
        <begin position="437"/>
        <end position="645"/>
    </location>
</feature>
<comment type="subcellular location">
    <subcellularLocation>
        <location evidence="1">Cell membrane</location>
        <topology evidence="1">Multi-pass membrane protein</topology>
    </subcellularLocation>
</comment>
<evidence type="ECO:0000256" key="1">
    <source>
        <dbReference type="ARBA" id="ARBA00004651"/>
    </source>
</evidence>
<accession>A0A4R5DY23</accession>
<dbReference type="InterPro" id="IPR025857">
    <property type="entry name" value="MacB_PCD"/>
</dbReference>
<evidence type="ECO:0000259" key="8">
    <source>
        <dbReference type="Pfam" id="PF12704"/>
    </source>
</evidence>
<dbReference type="Pfam" id="PF12704">
    <property type="entry name" value="MacB_PCD"/>
    <property type="match status" value="2"/>
</dbReference>